<comment type="caution">
    <text evidence="8">The sequence shown here is derived from an EMBL/GenBank/DDBJ whole genome shotgun (WGS) entry which is preliminary data.</text>
</comment>
<dbReference type="InterPro" id="IPR007484">
    <property type="entry name" value="Peptidase_M28"/>
</dbReference>
<dbReference type="Pfam" id="PF04389">
    <property type="entry name" value="Peptidase_M28"/>
    <property type="match status" value="1"/>
</dbReference>
<accession>A0ABS7X957</accession>
<dbReference type="SUPFAM" id="SSF53187">
    <property type="entry name" value="Zn-dependent exopeptidases"/>
    <property type="match status" value="1"/>
</dbReference>
<dbReference type="PANTHER" id="PTHR12147:SF56">
    <property type="entry name" value="AMINOPEPTIDASE YDR415C-RELATED"/>
    <property type="match status" value="1"/>
</dbReference>
<proteinExistence type="predicted"/>
<dbReference type="Gene3D" id="3.50.30.30">
    <property type="match status" value="1"/>
</dbReference>
<evidence type="ECO:0000256" key="6">
    <source>
        <dbReference type="ARBA" id="ARBA00022833"/>
    </source>
</evidence>
<keyword evidence="9" id="KW-1185">Reference proteome</keyword>
<gene>
    <name evidence="8" type="ORF">I4W93_010765</name>
</gene>
<evidence type="ECO:0000313" key="8">
    <source>
        <dbReference type="EMBL" id="MBZ9612076.1"/>
    </source>
</evidence>
<dbReference type="PROSITE" id="PS51257">
    <property type="entry name" value="PROKAR_LIPOPROTEIN"/>
    <property type="match status" value="1"/>
</dbReference>
<evidence type="ECO:0000313" key="9">
    <source>
        <dbReference type="Proteomes" id="UP000663814"/>
    </source>
</evidence>
<evidence type="ECO:0000256" key="3">
    <source>
        <dbReference type="ARBA" id="ARBA00022723"/>
    </source>
</evidence>
<feature type="domain" description="Peptidase M28" evidence="7">
    <location>
        <begin position="299"/>
        <end position="504"/>
    </location>
</feature>
<keyword evidence="2" id="KW-0645">Protease</keyword>
<name>A0ABS7X957_9GAMM</name>
<keyword evidence="4" id="KW-0732">Signal</keyword>
<dbReference type="Proteomes" id="UP000663814">
    <property type="component" value="Unassembled WGS sequence"/>
</dbReference>
<dbReference type="PANTHER" id="PTHR12147">
    <property type="entry name" value="METALLOPEPTIDASE M28 FAMILY MEMBER"/>
    <property type="match status" value="1"/>
</dbReference>
<evidence type="ECO:0000256" key="4">
    <source>
        <dbReference type="ARBA" id="ARBA00022729"/>
    </source>
</evidence>
<evidence type="ECO:0000256" key="1">
    <source>
        <dbReference type="ARBA" id="ARBA00022438"/>
    </source>
</evidence>
<evidence type="ECO:0000259" key="7">
    <source>
        <dbReference type="Pfam" id="PF04389"/>
    </source>
</evidence>
<dbReference type="CDD" id="cd04820">
    <property type="entry name" value="PA_M28_1_1"/>
    <property type="match status" value="1"/>
</dbReference>
<dbReference type="EMBL" id="JAERPS020000003">
    <property type="protein sequence ID" value="MBZ9612076.1"/>
    <property type="molecule type" value="Genomic_DNA"/>
</dbReference>
<evidence type="ECO:0000256" key="5">
    <source>
        <dbReference type="ARBA" id="ARBA00022801"/>
    </source>
</evidence>
<dbReference type="RefSeq" id="WP_205310916.1">
    <property type="nucleotide sequence ID" value="NZ_JAERPS020000003.1"/>
</dbReference>
<keyword evidence="6" id="KW-0862">Zinc</keyword>
<protein>
    <submittedName>
        <fullName evidence="8">M28 family metallopeptidase</fullName>
    </submittedName>
</protein>
<sequence length="560" mass="60107">MKKNLIVGALAFGLIVGCTSTTAPKPEAIAPAANAQAIEAHMQFLASDALAGRDTGSSEHEIASLYIATQLQALGLKPAGDNGSYLQRVPLRKARLAQDSATFTLHVDDTSTALSYPKAFFTGPSMQFAQTEVTAPLVFAGYGLVSKEFGLDDYAGLDVSGKIVVLLTGRPDSLPSEEAAHLNSLKTRLAAERGAVGIITVHTPKQEKVRPYATSLLYLNTPSMEWLQSDGVPADSYPNLKGGAYMHHDAAAALFTKAPVKLAELFSQLDNAKGPSGFELGVSATLSRSSSHEDISSPNVIAVLEGSDPLLKDEYVVVTAHSDHIGYSNDLRNADKINNGAMDNAAGVAILLETARLFAQLPEKPKRSILFVVVTGEEKGLLGADYFANNPTRPIDKLVANVNLDMPVLLYPFADMIAFGANHSSLGKVVEQAAAKEGIALSADPMPEQAIFTRSDHYTLVKKGVPAVFLMTGFKSKDPNQDGGKVWSSFFAKHYHKPSDDIPSLIKDYGAIRYDAGAIFADINFNIALDVANTQQRPYWLKDSFFNGVFGQPYNREAVK</sequence>
<reference evidence="8 9" key="1">
    <citation type="submission" date="2021-08" db="EMBL/GenBank/DDBJ databases">
        <title>Rheinheimera aquimaris sp. nov., isolated from seawater of the East Sea in Korea.</title>
        <authorList>
            <person name="Kim K.H."/>
            <person name="Wenting R."/>
            <person name="Kim K.R."/>
            <person name="Jeon C.O."/>
        </authorList>
    </citation>
    <scope>NUCLEOTIDE SEQUENCE [LARGE SCALE GENOMIC DNA]</scope>
    <source>
        <strain evidence="8 9">MA-13</strain>
    </source>
</reference>
<evidence type="ECO:0000256" key="2">
    <source>
        <dbReference type="ARBA" id="ARBA00022670"/>
    </source>
</evidence>
<dbReference type="InterPro" id="IPR046450">
    <property type="entry name" value="PA_dom_sf"/>
</dbReference>
<keyword evidence="3" id="KW-0479">Metal-binding</keyword>
<organism evidence="8 9">
    <name type="scientific">Rheinheimera maricola</name>
    <dbReference type="NCBI Taxonomy" id="2793282"/>
    <lineage>
        <taxon>Bacteria</taxon>
        <taxon>Pseudomonadati</taxon>
        <taxon>Pseudomonadota</taxon>
        <taxon>Gammaproteobacteria</taxon>
        <taxon>Chromatiales</taxon>
        <taxon>Chromatiaceae</taxon>
        <taxon>Rheinheimera</taxon>
    </lineage>
</organism>
<dbReference type="SUPFAM" id="SSF52025">
    <property type="entry name" value="PA domain"/>
    <property type="match status" value="1"/>
</dbReference>
<dbReference type="InterPro" id="IPR045175">
    <property type="entry name" value="M28_fam"/>
</dbReference>
<keyword evidence="1" id="KW-0031">Aminopeptidase</keyword>
<dbReference type="Gene3D" id="3.40.630.10">
    <property type="entry name" value="Zn peptidases"/>
    <property type="match status" value="2"/>
</dbReference>
<keyword evidence="5" id="KW-0378">Hydrolase</keyword>